<dbReference type="PANTHER" id="PTHR36018:SF1">
    <property type="entry name" value="OS09G0481800 PROTEIN"/>
    <property type="match status" value="1"/>
</dbReference>
<dbReference type="PANTHER" id="PTHR36018">
    <property type="entry name" value="OS09G0481800 PROTEIN"/>
    <property type="match status" value="1"/>
</dbReference>
<dbReference type="SUPFAM" id="SSF117916">
    <property type="entry name" value="Fe-S cluster assembly (FSCA) domain-like"/>
    <property type="match status" value="1"/>
</dbReference>
<organism evidence="1 2">
    <name type="scientific">Genlisea aurea</name>
    <dbReference type="NCBI Taxonomy" id="192259"/>
    <lineage>
        <taxon>Eukaryota</taxon>
        <taxon>Viridiplantae</taxon>
        <taxon>Streptophyta</taxon>
        <taxon>Embryophyta</taxon>
        <taxon>Tracheophyta</taxon>
        <taxon>Spermatophyta</taxon>
        <taxon>Magnoliopsida</taxon>
        <taxon>eudicotyledons</taxon>
        <taxon>Gunneridae</taxon>
        <taxon>Pentapetalae</taxon>
        <taxon>asterids</taxon>
        <taxon>lamiids</taxon>
        <taxon>Lamiales</taxon>
        <taxon>Lentibulariaceae</taxon>
        <taxon>Genlisea</taxon>
    </lineage>
</organism>
<evidence type="ECO:0000313" key="2">
    <source>
        <dbReference type="Proteomes" id="UP000015453"/>
    </source>
</evidence>
<name>S8CI99_9LAMI</name>
<dbReference type="AlphaFoldDB" id="S8CI99"/>
<gene>
    <name evidence="1" type="ORF">M569_08346</name>
</gene>
<sequence length="123" mass="14212">LFRPGAALNSCFLPNRLTWKREWRRNRASIRTLDLTEENVKQALGDARVELAQLFDDSVNITGKAEVAEIDGPYVKISLSGRFWHKRSTVLARLGNYLKRRIPEIVEVEIEDEKQLDDSPENF</sequence>
<dbReference type="EMBL" id="AUSU01003686">
    <property type="protein sequence ID" value="EPS66435.1"/>
    <property type="molecule type" value="Genomic_DNA"/>
</dbReference>
<accession>S8CI99</accession>
<protein>
    <recommendedName>
        <fullName evidence="3">NIF system FeS cluster assembly NifU C-terminal domain-containing protein</fullName>
    </recommendedName>
</protein>
<evidence type="ECO:0000313" key="1">
    <source>
        <dbReference type="EMBL" id="EPS66435.1"/>
    </source>
</evidence>
<feature type="non-terminal residue" evidence="1">
    <location>
        <position position="1"/>
    </location>
</feature>
<dbReference type="Proteomes" id="UP000015453">
    <property type="component" value="Unassembled WGS sequence"/>
</dbReference>
<proteinExistence type="predicted"/>
<dbReference type="Gene3D" id="3.30.300.130">
    <property type="entry name" value="Fe-S cluster assembly (FSCA)"/>
    <property type="match status" value="1"/>
</dbReference>
<evidence type="ECO:0008006" key="3">
    <source>
        <dbReference type="Google" id="ProtNLM"/>
    </source>
</evidence>
<keyword evidence="2" id="KW-1185">Reference proteome</keyword>
<reference evidence="1 2" key="1">
    <citation type="journal article" date="2013" name="BMC Genomics">
        <title>The miniature genome of a carnivorous plant Genlisea aurea contains a low number of genes and short non-coding sequences.</title>
        <authorList>
            <person name="Leushkin E.V."/>
            <person name="Sutormin R.A."/>
            <person name="Nabieva E.R."/>
            <person name="Penin A.A."/>
            <person name="Kondrashov A.S."/>
            <person name="Logacheva M.D."/>
        </authorList>
    </citation>
    <scope>NUCLEOTIDE SEQUENCE [LARGE SCALE GENOMIC DNA]</scope>
</reference>
<comment type="caution">
    <text evidence="1">The sequence shown here is derived from an EMBL/GenBank/DDBJ whole genome shotgun (WGS) entry which is preliminary data.</text>
</comment>
<dbReference type="InterPro" id="IPR034904">
    <property type="entry name" value="FSCA_dom_sf"/>
</dbReference>
<dbReference type="OrthoDB" id="446939at2759"/>